<comment type="caution">
    <text evidence="2">The sequence shown here is derived from an EMBL/GenBank/DDBJ whole genome shotgun (WGS) entry which is preliminary data.</text>
</comment>
<dbReference type="AlphaFoldDB" id="A0A0A2EIT6"/>
<dbReference type="Gene3D" id="1.20.120.20">
    <property type="entry name" value="Apolipoprotein"/>
    <property type="match status" value="1"/>
</dbReference>
<evidence type="ECO:0008006" key="4">
    <source>
        <dbReference type="Google" id="ProtNLM"/>
    </source>
</evidence>
<organism evidence="2 3">
    <name type="scientific">Porphyromonas cangingivalis</name>
    <dbReference type="NCBI Taxonomy" id="36874"/>
    <lineage>
        <taxon>Bacteria</taxon>
        <taxon>Pseudomonadati</taxon>
        <taxon>Bacteroidota</taxon>
        <taxon>Bacteroidia</taxon>
        <taxon>Bacteroidales</taxon>
        <taxon>Porphyromonadaceae</taxon>
        <taxon>Porphyromonas</taxon>
    </lineage>
</organism>
<protein>
    <recommendedName>
        <fullName evidence="4">Gas vesicle protein</fullName>
    </recommendedName>
</protein>
<dbReference type="eggNOG" id="ENOG5033A8G">
    <property type="taxonomic scope" value="Bacteria"/>
</dbReference>
<keyword evidence="1" id="KW-0812">Transmembrane</keyword>
<evidence type="ECO:0000313" key="3">
    <source>
        <dbReference type="Proteomes" id="UP000030125"/>
    </source>
</evidence>
<keyword evidence="3" id="KW-1185">Reference proteome</keyword>
<evidence type="ECO:0000256" key="1">
    <source>
        <dbReference type="SAM" id="Phobius"/>
    </source>
</evidence>
<gene>
    <name evidence="2" type="ORF">HQ35_09045</name>
</gene>
<keyword evidence="1" id="KW-1133">Transmembrane helix</keyword>
<keyword evidence="1" id="KW-0472">Membrane</keyword>
<reference evidence="2 3" key="1">
    <citation type="submission" date="2014-08" db="EMBL/GenBank/DDBJ databases">
        <title>Porphyromonas cangingivalis strain:COT-109_OH1386 Genome sequencing.</title>
        <authorList>
            <person name="Wallis C."/>
            <person name="Deusch O."/>
            <person name="O'Flynn C."/>
            <person name="Davis I."/>
            <person name="Jospin G."/>
            <person name="Darling A.E."/>
            <person name="Coil D.A."/>
            <person name="Alexiev A."/>
            <person name="Horsfall A."/>
            <person name="Kirkwood N."/>
            <person name="Harris S."/>
            <person name="Eisen J.A."/>
        </authorList>
    </citation>
    <scope>NUCLEOTIDE SEQUENCE [LARGE SCALE GENOMIC DNA]</scope>
    <source>
        <strain evidence="3">COT-109 OH1386</strain>
    </source>
</reference>
<feature type="transmembrane region" description="Helical" evidence="1">
    <location>
        <begin position="6"/>
        <end position="25"/>
    </location>
</feature>
<accession>A0A0A2EIT6</accession>
<proteinExistence type="predicted"/>
<dbReference type="RefSeq" id="WP_036852630.1">
    <property type="nucleotide sequence ID" value="NZ_JQJD01000057.1"/>
</dbReference>
<dbReference type="Proteomes" id="UP000030125">
    <property type="component" value="Unassembled WGS sequence"/>
</dbReference>
<dbReference type="OrthoDB" id="1012324at2"/>
<dbReference type="EMBL" id="JQJD01000057">
    <property type="protein sequence ID" value="KGN78781.1"/>
    <property type="molecule type" value="Genomic_DNA"/>
</dbReference>
<sequence>MRNDKVKLLLGIAIGTAIGAAIAYLSDEERRERLIDGVNDTADKMRENIKDAYYDARIRGRKAKRDLSRYMADMKGEAEDFYEDMKGRASRLARRGEEKFDEVVEKVEEKYDEIEKKI</sequence>
<evidence type="ECO:0000313" key="2">
    <source>
        <dbReference type="EMBL" id="KGN78781.1"/>
    </source>
</evidence>
<name>A0A0A2EIT6_PORCN</name>